<dbReference type="Gene3D" id="3.40.50.300">
    <property type="entry name" value="P-loop containing nucleotide triphosphate hydrolases"/>
    <property type="match status" value="1"/>
</dbReference>
<proteinExistence type="predicted"/>
<evidence type="ECO:0008006" key="7">
    <source>
        <dbReference type="Google" id="ProtNLM"/>
    </source>
</evidence>
<dbReference type="PANTHER" id="PTHR11711">
    <property type="entry name" value="ADP RIBOSYLATION FACTOR-RELATED"/>
    <property type="match status" value="1"/>
</dbReference>
<evidence type="ECO:0000256" key="4">
    <source>
        <dbReference type="SAM" id="MobiDB-lite"/>
    </source>
</evidence>
<reference evidence="5" key="2">
    <citation type="journal article" date="2023" name="Microbiol Resour">
        <title>Decontamination and Annotation of the Draft Genome Sequence of the Oomycete Lagenidium giganteum ARSEF 373.</title>
        <authorList>
            <person name="Morgan W.R."/>
            <person name="Tartar A."/>
        </authorList>
    </citation>
    <scope>NUCLEOTIDE SEQUENCE</scope>
    <source>
        <strain evidence="5">ARSEF 373</strain>
    </source>
</reference>
<dbReference type="EMBL" id="DAKRPA010000380">
    <property type="protein sequence ID" value="DAZ92814.1"/>
    <property type="molecule type" value="Genomic_DNA"/>
</dbReference>
<dbReference type="AlphaFoldDB" id="A0AAV2YHL5"/>
<dbReference type="GO" id="GO:0003924">
    <property type="term" value="F:GTPase activity"/>
    <property type="evidence" value="ECO:0007669"/>
    <property type="project" value="InterPro"/>
</dbReference>
<evidence type="ECO:0000313" key="6">
    <source>
        <dbReference type="Proteomes" id="UP001146120"/>
    </source>
</evidence>
<name>A0AAV2YHL5_9STRA</name>
<dbReference type="SUPFAM" id="SSF52540">
    <property type="entry name" value="P-loop containing nucleoside triphosphate hydrolases"/>
    <property type="match status" value="1"/>
</dbReference>
<keyword evidence="6" id="KW-1185">Reference proteome</keyword>
<sequence length="304" mass="33141">MGAVASFEHAPATSPDGLELQLAQGRQRSRHALLRKQTRGKVVFLGLDGAGKTALLNELLRNDNDDDTSPVNSPEPQVKTATHAASNQSNEPRSTTPPPPPFASRFYPDPTKHPKNYSYRLTSETFLQVIDLPGRRELRARWQQLLTAATEPSSSGGSNVPNLPVLAIVFVIDASDRVRSPIAAEELVRLQHLREQNNMLQRAQFVVLLNKMDTAKQQAWHGIRASTATGAQSVVREIRRELKKCVDHELRMDQRRRPHALAHALGSGSLALGSNQSSGSSGRLSSTGRTGEALMPTRTGTSGS</sequence>
<feature type="compositionally biased region" description="Polar residues" evidence="4">
    <location>
        <begin position="69"/>
        <end position="91"/>
    </location>
</feature>
<protein>
    <recommendedName>
        <fullName evidence="7">G domain-containing protein</fullName>
    </recommendedName>
</protein>
<dbReference type="Pfam" id="PF00025">
    <property type="entry name" value="Arf"/>
    <property type="match status" value="2"/>
</dbReference>
<accession>A0AAV2YHL5</accession>
<keyword evidence="1 3" id="KW-0547">Nucleotide-binding</keyword>
<evidence type="ECO:0000313" key="5">
    <source>
        <dbReference type="EMBL" id="DAZ92814.1"/>
    </source>
</evidence>
<keyword evidence="2 3" id="KW-0342">GTP-binding</keyword>
<feature type="region of interest" description="Disordered" evidence="4">
    <location>
        <begin position="268"/>
        <end position="304"/>
    </location>
</feature>
<feature type="binding site" evidence="3">
    <location>
        <begin position="210"/>
        <end position="213"/>
    </location>
    <ligand>
        <name>GTP</name>
        <dbReference type="ChEBI" id="CHEBI:37565"/>
    </ligand>
</feature>
<evidence type="ECO:0000256" key="1">
    <source>
        <dbReference type="ARBA" id="ARBA00022741"/>
    </source>
</evidence>
<dbReference type="InterPro" id="IPR006689">
    <property type="entry name" value="Small_GTPase_ARF/SAR"/>
</dbReference>
<gene>
    <name evidence="5" type="ORF">N0F65_012633</name>
</gene>
<evidence type="ECO:0000256" key="2">
    <source>
        <dbReference type="ARBA" id="ARBA00023134"/>
    </source>
</evidence>
<organism evidence="5 6">
    <name type="scientific">Lagenidium giganteum</name>
    <dbReference type="NCBI Taxonomy" id="4803"/>
    <lineage>
        <taxon>Eukaryota</taxon>
        <taxon>Sar</taxon>
        <taxon>Stramenopiles</taxon>
        <taxon>Oomycota</taxon>
        <taxon>Peronosporomycetes</taxon>
        <taxon>Pythiales</taxon>
        <taxon>Pythiaceae</taxon>
    </lineage>
</organism>
<feature type="region of interest" description="Disordered" evidence="4">
    <location>
        <begin position="61"/>
        <end position="117"/>
    </location>
</feature>
<reference evidence="5" key="1">
    <citation type="submission" date="2022-11" db="EMBL/GenBank/DDBJ databases">
        <authorList>
            <person name="Morgan W.R."/>
            <person name="Tartar A."/>
        </authorList>
    </citation>
    <scope>NUCLEOTIDE SEQUENCE</scope>
    <source>
        <strain evidence="5">ARSEF 373</strain>
    </source>
</reference>
<comment type="caution">
    <text evidence="5">The sequence shown here is derived from an EMBL/GenBank/DDBJ whole genome shotgun (WGS) entry which is preliminary data.</text>
</comment>
<evidence type="ECO:0000256" key="3">
    <source>
        <dbReference type="PIRSR" id="PIRSR606689-1"/>
    </source>
</evidence>
<dbReference type="InterPro" id="IPR027417">
    <property type="entry name" value="P-loop_NTPase"/>
</dbReference>
<dbReference type="InterPro" id="IPR024156">
    <property type="entry name" value="Small_GTPase_ARF"/>
</dbReference>
<dbReference type="GO" id="GO:0005525">
    <property type="term" value="F:GTP binding"/>
    <property type="evidence" value="ECO:0007669"/>
    <property type="project" value="UniProtKB-KW"/>
</dbReference>
<dbReference type="Proteomes" id="UP001146120">
    <property type="component" value="Unassembled WGS sequence"/>
</dbReference>
<feature type="compositionally biased region" description="Low complexity" evidence="4">
    <location>
        <begin position="268"/>
        <end position="286"/>
    </location>
</feature>